<dbReference type="Pfam" id="PF00069">
    <property type="entry name" value="Pkinase"/>
    <property type="match status" value="1"/>
</dbReference>
<dbReference type="PANTHER" id="PTHR45646">
    <property type="entry name" value="SERINE/THREONINE-PROTEIN KINASE DOA-RELATED"/>
    <property type="match status" value="1"/>
</dbReference>
<keyword evidence="10" id="KW-1185">Reference proteome</keyword>
<comment type="caution">
    <text evidence="9">The sequence shown here is derived from an EMBL/GenBank/DDBJ whole genome shotgun (WGS) entry which is preliminary data.</text>
</comment>
<dbReference type="InterPro" id="IPR008271">
    <property type="entry name" value="Ser/Thr_kinase_AS"/>
</dbReference>
<accession>A0AAN6PS68</accession>
<name>A0AAN6PS68_9PEZI</name>
<keyword evidence="2" id="KW-0808">Transferase</keyword>
<sequence>MASLFRWVSRVTRRAPWPTKSFSNPRYQLLPESLKIEEETLPYYLSERFYPVRIGQVLDSRYQVVGKLGYGMTSTVWLARDLPQSRYVAVKVFVRSASIGTLADHERDSIRTFLTRNPVGRLPNPVLGIVLQRLFQVLDYLHTECGIIHTDIKSDNIMFGFQEDSALAELEQAELDSPSPRKELDGRVIYVSRQIPKPKRLAPPVLCDFGAAFFGDKLHEKDVQPDQYRCPEVILKVPWSYKIDVWSIGCMIWDIFEGHNLFRGKDPELGVYRGRAHLAEMIALLGPPPPELLNRGKLKSKFFSESGEWQAGIEPLPPVSLEKLETNLEGADKELSLQLMGEMLQWAPEDHKTPRELLNDPWVAKSLLG</sequence>
<evidence type="ECO:0000256" key="2">
    <source>
        <dbReference type="ARBA" id="ARBA00022679"/>
    </source>
</evidence>
<keyword evidence="4 9" id="KW-0418">Kinase</keyword>
<keyword evidence="5 6" id="KW-0067">ATP-binding</keyword>
<dbReference type="GO" id="GO:0043484">
    <property type="term" value="P:regulation of RNA splicing"/>
    <property type="evidence" value="ECO:0007669"/>
    <property type="project" value="TreeGrafter"/>
</dbReference>
<dbReference type="Proteomes" id="UP001303115">
    <property type="component" value="Unassembled WGS sequence"/>
</dbReference>
<evidence type="ECO:0000256" key="6">
    <source>
        <dbReference type="PROSITE-ProRule" id="PRU10141"/>
    </source>
</evidence>
<dbReference type="GO" id="GO:0004674">
    <property type="term" value="F:protein serine/threonine kinase activity"/>
    <property type="evidence" value="ECO:0007669"/>
    <property type="project" value="UniProtKB-KW"/>
</dbReference>
<evidence type="ECO:0000256" key="1">
    <source>
        <dbReference type="ARBA" id="ARBA00022527"/>
    </source>
</evidence>
<dbReference type="PROSITE" id="PS00108">
    <property type="entry name" value="PROTEIN_KINASE_ST"/>
    <property type="match status" value="1"/>
</dbReference>
<dbReference type="PROSITE" id="PS00107">
    <property type="entry name" value="PROTEIN_KINASE_ATP"/>
    <property type="match status" value="1"/>
</dbReference>
<dbReference type="Gene3D" id="1.10.510.10">
    <property type="entry name" value="Transferase(Phosphotransferase) domain 1"/>
    <property type="match status" value="1"/>
</dbReference>
<evidence type="ECO:0000259" key="8">
    <source>
        <dbReference type="PROSITE" id="PS50011"/>
    </source>
</evidence>
<dbReference type="InterPro" id="IPR011009">
    <property type="entry name" value="Kinase-like_dom_sf"/>
</dbReference>
<dbReference type="GO" id="GO:0005634">
    <property type="term" value="C:nucleus"/>
    <property type="evidence" value="ECO:0007669"/>
    <property type="project" value="TreeGrafter"/>
</dbReference>
<dbReference type="Gene3D" id="3.30.200.20">
    <property type="entry name" value="Phosphorylase Kinase, domain 1"/>
    <property type="match status" value="1"/>
</dbReference>
<dbReference type="SMART" id="SM00220">
    <property type="entry name" value="S_TKc"/>
    <property type="match status" value="1"/>
</dbReference>
<dbReference type="EMBL" id="MU854320">
    <property type="protein sequence ID" value="KAK4044324.1"/>
    <property type="molecule type" value="Genomic_DNA"/>
</dbReference>
<evidence type="ECO:0000256" key="5">
    <source>
        <dbReference type="ARBA" id="ARBA00022840"/>
    </source>
</evidence>
<reference evidence="10" key="1">
    <citation type="journal article" date="2023" name="Mol. Phylogenet. Evol.">
        <title>Genome-scale phylogeny and comparative genomics of the fungal order Sordariales.</title>
        <authorList>
            <person name="Hensen N."/>
            <person name="Bonometti L."/>
            <person name="Westerberg I."/>
            <person name="Brannstrom I.O."/>
            <person name="Guillou S."/>
            <person name="Cros-Aarteil S."/>
            <person name="Calhoun S."/>
            <person name="Haridas S."/>
            <person name="Kuo A."/>
            <person name="Mondo S."/>
            <person name="Pangilinan J."/>
            <person name="Riley R."/>
            <person name="LaButti K."/>
            <person name="Andreopoulos B."/>
            <person name="Lipzen A."/>
            <person name="Chen C."/>
            <person name="Yan M."/>
            <person name="Daum C."/>
            <person name="Ng V."/>
            <person name="Clum A."/>
            <person name="Steindorff A."/>
            <person name="Ohm R.A."/>
            <person name="Martin F."/>
            <person name="Silar P."/>
            <person name="Natvig D.O."/>
            <person name="Lalanne C."/>
            <person name="Gautier V."/>
            <person name="Ament-Velasquez S.L."/>
            <person name="Kruys A."/>
            <person name="Hutchinson M.I."/>
            <person name="Powell A.J."/>
            <person name="Barry K."/>
            <person name="Miller A.N."/>
            <person name="Grigoriev I.V."/>
            <person name="Debuchy R."/>
            <person name="Gladieux P."/>
            <person name="Hiltunen Thoren M."/>
            <person name="Johannesson H."/>
        </authorList>
    </citation>
    <scope>NUCLEOTIDE SEQUENCE [LARGE SCALE GENOMIC DNA]</scope>
    <source>
        <strain evidence="10">CBS 284.82</strain>
    </source>
</reference>
<proteinExistence type="inferred from homology"/>
<protein>
    <submittedName>
        <fullName evidence="9">Serine/threonine-protein kinase</fullName>
    </submittedName>
</protein>
<evidence type="ECO:0000313" key="9">
    <source>
        <dbReference type="EMBL" id="KAK4044324.1"/>
    </source>
</evidence>
<gene>
    <name evidence="9" type="ORF">C8A01DRAFT_42986</name>
</gene>
<evidence type="ECO:0000256" key="3">
    <source>
        <dbReference type="ARBA" id="ARBA00022741"/>
    </source>
</evidence>
<feature type="domain" description="Protein kinase" evidence="8">
    <location>
        <begin position="1"/>
        <end position="363"/>
    </location>
</feature>
<dbReference type="InterPro" id="IPR017441">
    <property type="entry name" value="Protein_kinase_ATP_BS"/>
</dbReference>
<evidence type="ECO:0000256" key="4">
    <source>
        <dbReference type="ARBA" id="ARBA00022777"/>
    </source>
</evidence>
<dbReference type="PANTHER" id="PTHR45646:SF11">
    <property type="entry name" value="SERINE_THREONINE-PROTEIN KINASE DOA"/>
    <property type="match status" value="1"/>
</dbReference>
<dbReference type="SUPFAM" id="SSF56112">
    <property type="entry name" value="Protein kinase-like (PK-like)"/>
    <property type="match status" value="1"/>
</dbReference>
<organism evidence="9 10">
    <name type="scientific">Parachaetomium inaequale</name>
    <dbReference type="NCBI Taxonomy" id="2588326"/>
    <lineage>
        <taxon>Eukaryota</taxon>
        <taxon>Fungi</taxon>
        <taxon>Dikarya</taxon>
        <taxon>Ascomycota</taxon>
        <taxon>Pezizomycotina</taxon>
        <taxon>Sordariomycetes</taxon>
        <taxon>Sordariomycetidae</taxon>
        <taxon>Sordariales</taxon>
        <taxon>Chaetomiaceae</taxon>
        <taxon>Parachaetomium</taxon>
    </lineage>
</organism>
<feature type="binding site" evidence="6">
    <location>
        <position position="91"/>
    </location>
    <ligand>
        <name>ATP</name>
        <dbReference type="ChEBI" id="CHEBI:30616"/>
    </ligand>
</feature>
<dbReference type="InterPro" id="IPR000719">
    <property type="entry name" value="Prot_kinase_dom"/>
</dbReference>
<dbReference type="GO" id="GO:0005524">
    <property type="term" value="F:ATP binding"/>
    <property type="evidence" value="ECO:0007669"/>
    <property type="project" value="UniProtKB-UniRule"/>
</dbReference>
<dbReference type="PROSITE" id="PS50011">
    <property type="entry name" value="PROTEIN_KINASE_DOM"/>
    <property type="match status" value="1"/>
</dbReference>
<dbReference type="InterPro" id="IPR051175">
    <property type="entry name" value="CLK_kinases"/>
</dbReference>
<evidence type="ECO:0000256" key="7">
    <source>
        <dbReference type="RuleBase" id="RU000304"/>
    </source>
</evidence>
<keyword evidence="1 7" id="KW-0723">Serine/threonine-protein kinase</keyword>
<comment type="similarity">
    <text evidence="7">Belongs to the protein kinase superfamily.</text>
</comment>
<evidence type="ECO:0000313" key="10">
    <source>
        <dbReference type="Proteomes" id="UP001303115"/>
    </source>
</evidence>
<keyword evidence="3 6" id="KW-0547">Nucleotide-binding</keyword>
<dbReference type="AlphaFoldDB" id="A0AAN6PS68"/>